<dbReference type="EMBL" id="JAPFFF010000057">
    <property type="protein sequence ID" value="KAK8837953.1"/>
    <property type="molecule type" value="Genomic_DNA"/>
</dbReference>
<evidence type="ECO:0000256" key="1">
    <source>
        <dbReference type="ARBA" id="ARBA00038101"/>
    </source>
</evidence>
<dbReference type="PANTHER" id="PTHR11102:SF147">
    <property type="entry name" value="SEL1L ADAPTOR SUBUNIT OF ERAD E3 UBIQUITIN LIGASE"/>
    <property type="match status" value="1"/>
</dbReference>
<dbReference type="InterPro" id="IPR011990">
    <property type="entry name" value="TPR-like_helical_dom_sf"/>
</dbReference>
<dbReference type="PROSITE" id="PS50011">
    <property type="entry name" value="PROTEIN_KINASE_DOM"/>
    <property type="match status" value="1"/>
</dbReference>
<dbReference type="Gene3D" id="1.10.510.10">
    <property type="entry name" value="Transferase(Phosphotransferase) domain 1"/>
    <property type="match status" value="1"/>
</dbReference>
<dbReference type="InterPro" id="IPR011009">
    <property type="entry name" value="Kinase-like_dom_sf"/>
</dbReference>
<evidence type="ECO:0000313" key="4">
    <source>
        <dbReference type="Proteomes" id="UP001470230"/>
    </source>
</evidence>
<dbReference type="PROSITE" id="PS00108">
    <property type="entry name" value="PROTEIN_KINASE_ST"/>
    <property type="match status" value="1"/>
</dbReference>
<dbReference type="InterPro" id="IPR000719">
    <property type="entry name" value="Prot_kinase_dom"/>
</dbReference>
<gene>
    <name evidence="3" type="ORF">M9Y10_035897</name>
</gene>
<organism evidence="3 4">
    <name type="scientific">Tritrichomonas musculus</name>
    <dbReference type="NCBI Taxonomy" id="1915356"/>
    <lineage>
        <taxon>Eukaryota</taxon>
        <taxon>Metamonada</taxon>
        <taxon>Parabasalia</taxon>
        <taxon>Tritrichomonadida</taxon>
        <taxon>Tritrichomonadidae</taxon>
        <taxon>Tritrichomonas</taxon>
    </lineage>
</organism>
<name>A0ABR2GVK6_9EUKA</name>
<dbReference type="SUPFAM" id="SSF81901">
    <property type="entry name" value="HCP-like"/>
    <property type="match status" value="1"/>
</dbReference>
<comment type="caution">
    <text evidence="3">The sequence shown here is derived from an EMBL/GenBank/DDBJ whole genome shotgun (WGS) entry which is preliminary data.</text>
</comment>
<dbReference type="InterPro" id="IPR050767">
    <property type="entry name" value="Sel1_AlgK"/>
</dbReference>
<reference evidence="3 4" key="1">
    <citation type="submission" date="2024-04" db="EMBL/GenBank/DDBJ databases">
        <title>Tritrichomonas musculus Genome.</title>
        <authorList>
            <person name="Alves-Ferreira E."/>
            <person name="Grigg M."/>
            <person name="Lorenzi H."/>
            <person name="Galac M."/>
        </authorList>
    </citation>
    <scope>NUCLEOTIDE SEQUENCE [LARGE SCALE GENOMIC DNA]</scope>
    <source>
        <strain evidence="3 4">EAF2021</strain>
    </source>
</reference>
<dbReference type="Pfam" id="PF08238">
    <property type="entry name" value="Sel1"/>
    <property type="match status" value="6"/>
</dbReference>
<dbReference type="Pfam" id="PF00069">
    <property type="entry name" value="Pkinase"/>
    <property type="match status" value="1"/>
</dbReference>
<evidence type="ECO:0000259" key="2">
    <source>
        <dbReference type="PROSITE" id="PS50011"/>
    </source>
</evidence>
<dbReference type="Gene3D" id="1.25.40.10">
    <property type="entry name" value="Tetratricopeptide repeat domain"/>
    <property type="match status" value="2"/>
</dbReference>
<sequence length="406" mass="47622">MKTRNVLFIVIEYIEGQTLYNFIIKEKGKHDNNIKMKIILEIMCAFEYLHLNDYIYRDLKFNNIIVDSKSNAILIDFDRLKSYDGEVMTADIGSRYFAAPEQLKSNSYSFQSSIYFIITENTDFDSSKYPLEYLKFYNIYKYCFENSEELRPKISKMLNDFFISIDNKNIIQPYLKEIINIRRGFLEFLINSKNEKGEIYELYAFIGLCYVEGEFIPKDIDKKLYYLNVSAAKNNSDANMYLGMIFLESEHVSCDVNEAIKYLTISSDLHNPLAQFHLGFNYISNDSFPKDIRKAIHFLTLSSDQNNSDAKYLLGEIYYDGEFIPRDVNKAINLLTLSSDQNNSYSQYLLGKIFYEGEYVSRDVNKAISLLMLSSDQEYPRAQYLLGKIYYEGQYVSRDIKEAIHY</sequence>
<dbReference type="Proteomes" id="UP001470230">
    <property type="component" value="Unassembled WGS sequence"/>
</dbReference>
<dbReference type="PANTHER" id="PTHR11102">
    <property type="entry name" value="SEL-1-LIKE PROTEIN"/>
    <property type="match status" value="1"/>
</dbReference>
<dbReference type="InterPro" id="IPR006597">
    <property type="entry name" value="Sel1-like"/>
</dbReference>
<protein>
    <recommendedName>
        <fullName evidence="2">Protein kinase domain-containing protein</fullName>
    </recommendedName>
</protein>
<dbReference type="SMART" id="SM00671">
    <property type="entry name" value="SEL1"/>
    <property type="match status" value="6"/>
</dbReference>
<feature type="domain" description="Protein kinase" evidence="2">
    <location>
        <begin position="1"/>
        <end position="206"/>
    </location>
</feature>
<evidence type="ECO:0000313" key="3">
    <source>
        <dbReference type="EMBL" id="KAK8837953.1"/>
    </source>
</evidence>
<proteinExistence type="inferred from homology"/>
<accession>A0ABR2GVK6</accession>
<comment type="similarity">
    <text evidence="1">Belongs to the sel-1 family.</text>
</comment>
<dbReference type="InterPro" id="IPR008271">
    <property type="entry name" value="Ser/Thr_kinase_AS"/>
</dbReference>
<keyword evidence="4" id="KW-1185">Reference proteome</keyword>
<dbReference type="SUPFAM" id="SSF56112">
    <property type="entry name" value="Protein kinase-like (PK-like)"/>
    <property type="match status" value="1"/>
</dbReference>
<dbReference type="SMART" id="SM00220">
    <property type="entry name" value="S_TKc"/>
    <property type="match status" value="1"/>
</dbReference>